<dbReference type="Proteomes" id="UP000639516">
    <property type="component" value="Unassembled WGS sequence"/>
</dbReference>
<gene>
    <name evidence="1" type="ORF">HA482_32450</name>
</gene>
<comment type="caution">
    <text evidence="1">The sequence shown here is derived from an EMBL/GenBank/DDBJ whole genome shotgun (WGS) entry which is preliminary data.</text>
</comment>
<organism evidence="1 2">
    <name type="scientific">Bradyrhizobium campsiandrae</name>
    <dbReference type="NCBI Taxonomy" id="1729892"/>
    <lineage>
        <taxon>Bacteria</taxon>
        <taxon>Pseudomonadati</taxon>
        <taxon>Pseudomonadota</taxon>
        <taxon>Alphaproteobacteria</taxon>
        <taxon>Hyphomicrobiales</taxon>
        <taxon>Nitrobacteraceae</taxon>
        <taxon>Bradyrhizobium</taxon>
    </lineage>
</organism>
<evidence type="ECO:0008006" key="3">
    <source>
        <dbReference type="Google" id="ProtNLM"/>
    </source>
</evidence>
<evidence type="ECO:0000313" key="1">
    <source>
        <dbReference type="EMBL" id="MBC9982924.1"/>
    </source>
</evidence>
<name>A0ABR7UG15_9BRAD</name>
<dbReference type="EMBL" id="JAATTO010000058">
    <property type="protein sequence ID" value="MBC9982924.1"/>
    <property type="molecule type" value="Genomic_DNA"/>
</dbReference>
<keyword evidence="2" id="KW-1185">Reference proteome</keyword>
<proteinExistence type="predicted"/>
<evidence type="ECO:0000313" key="2">
    <source>
        <dbReference type="Proteomes" id="UP000639516"/>
    </source>
</evidence>
<protein>
    <recommendedName>
        <fullName evidence="3">LysM peptidoglycan-binding domain-containing protein</fullName>
    </recommendedName>
</protein>
<sequence>MSGFKSFLKRWLVDTRDPIWLLGIVLVTFAATHKPPESEAALIKIDDRDSFECPDNGCWWKVRSDMTWAELAQRINADPIRLQADNPQVSRGVVQAGQLIRLRTSSKAAQ</sequence>
<accession>A0ABR7UG15</accession>
<reference evidence="1 2" key="1">
    <citation type="journal article" date="2020" name="Arch. Microbiol.">
        <title>Bradyrhizobium campsiandrae sp. nov., a nitrogen-fixing bacterial strain isolated from a native leguminous tree from the Amazon adapted to flooded conditions.</title>
        <authorList>
            <person name="Cabral Michel D."/>
            <person name="Martins da Costa E."/>
            <person name="Azarias Guimaraes A."/>
            <person name="Soares de Carvalho T."/>
            <person name="Santos de Castro Caputo P."/>
            <person name="Willems A."/>
            <person name="de Souza Moreira F.M."/>
        </authorList>
    </citation>
    <scope>NUCLEOTIDE SEQUENCE [LARGE SCALE GENOMIC DNA]</scope>
    <source>
        <strain evidence="2">INPA 384B</strain>
    </source>
</reference>
<dbReference type="RefSeq" id="WP_188106276.1">
    <property type="nucleotide sequence ID" value="NZ_JAANIH010000056.1"/>
</dbReference>